<name>A0A1G7WPC5_9HYPH</name>
<dbReference type="STRING" id="440168.SAMN04487974_10729"/>
<dbReference type="OrthoDB" id="7171572at2"/>
<evidence type="ECO:0000313" key="2">
    <source>
        <dbReference type="Proteomes" id="UP000199495"/>
    </source>
</evidence>
<dbReference type="EMBL" id="FNCS01000007">
    <property type="protein sequence ID" value="SDG73763.1"/>
    <property type="molecule type" value="Genomic_DNA"/>
</dbReference>
<evidence type="ECO:0008006" key="3">
    <source>
        <dbReference type="Google" id="ProtNLM"/>
    </source>
</evidence>
<accession>A0A1G7WPC5</accession>
<dbReference type="RefSeq" id="WP_090596841.1">
    <property type="nucleotide sequence ID" value="NZ_FNCS01000007.1"/>
</dbReference>
<dbReference type="Proteomes" id="UP000199495">
    <property type="component" value="Unassembled WGS sequence"/>
</dbReference>
<dbReference type="AlphaFoldDB" id="A0A1G7WPC5"/>
<dbReference type="SUPFAM" id="SSF55166">
    <property type="entry name" value="Hedgehog/DD-peptidase"/>
    <property type="match status" value="1"/>
</dbReference>
<reference evidence="1 2" key="1">
    <citation type="submission" date="2016-10" db="EMBL/GenBank/DDBJ databases">
        <authorList>
            <person name="de Groot N.N."/>
        </authorList>
    </citation>
    <scope>NUCLEOTIDE SEQUENCE [LARGE SCALE GENOMIC DNA]</scope>
    <source>
        <strain evidence="1 2">CGMCC 1.10267</strain>
    </source>
</reference>
<organism evidence="1 2">
    <name type="scientific">Pelagibacterium luteolum</name>
    <dbReference type="NCBI Taxonomy" id="440168"/>
    <lineage>
        <taxon>Bacteria</taxon>
        <taxon>Pseudomonadati</taxon>
        <taxon>Pseudomonadota</taxon>
        <taxon>Alphaproteobacteria</taxon>
        <taxon>Hyphomicrobiales</taxon>
        <taxon>Devosiaceae</taxon>
        <taxon>Pelagibacterium</taxon>
    </lineage>
</organism>
<dbReference type="InterPro" id="IPR009045">
    <property type="entry name" value="Zn_M74/Hedgehog-like"/>
</dbReference>
<proteinExistence type="predicted"/>
<evidence type="ECO:0000313" key="1">
    <source>
        <dbReference type="EMBL" id="SDG73763.1"/>
    </source>
</evidence>
<gene>
    <name evidence="1" type="ORF">SAMN04487974_10729</name>
</gene>
<keyword evidence="2" id="KW-1185">Reference proteome</keyword>
<sequence>MKDLFWRLEKLGRIRLSQNFYMRQFLYSEIGAAFGIANVPDNPDLAVETGTQLCEQILEPLVRKFGPIVVRSGFRSAKLNDFGARNGLKCASNEKNFAYHIWDHRDAAGHIGAAACVVIPSFNATATEPDSWKQLAWYIHEAMPYHRLTFFSLDNAFNIGWHEKPRKEIYSRLPSPHWLLRDPATN</sequence>
<protein>
    <recommendedName>
        <fullName evidence="3">Peptidase M15</fullName>
    </recommendedName>
</protein>